<dbReference type="FunFam" id="3.30.160.60:FF:000450">
    <property type="entry name" value="PR domain zinc finger protein 14"/>
    <property type="match status" value="1"/>
</dbReference>
<feature type="compositionally biased region" description="Low complexity" evidence="11">
    <location>
        <begin position="510"/>
        <end position="522"/>
    </location>
</feature>
<dbReference type="GO" id="GO:0005634">
    <property type="term" value="C:nucleus"/>
    <property type="evidence" value="ECO:0007669"/>
    <property type="project" value="UniProtKB-SubCell"/>
</dbReference>
<evidence type="ECO:0000259" key="12">
    <source>
        <dbReference type="PROSITE" id="PS50157"/>
    </source>
</evidence>
<dbReference type="Proteomes" id="UP001374579">
    <property type="component" value="Unassembled WGS sequence"/>
</dbReference>
<evidence type="ECO:0000256" key="3">
    <source>
        <dbReference type="ARBA" id="ARBA00022737"/>
    </source>
</evidence>
<dbReference type="GO" id="GO:0000978">
    <property type="term" value="F:RNA polymerase II cis-regulatory region sequence-specific DNA binding"/>
    <property type="evidence" value="ECO:0007669"/>
    <property type="project" value="TreeGrafter"/>
</dbReference>
<dbReference type="FunFam" id="3.30.160.60:FF:000875">
    <property type="entry name" value="zinc finger protein 236 isoform X7"/>
    <property type="match status" value="1"/>
</dbReference>
<accession>A0AAN9G5B4</accession>
<keyword evidence="14" id="KW-1185">Reference proteome</keyword>
<evidence type="ECO:0000256" key="9">
    <source>
        <dbReference type="ARBA" id="ARBA00023242"/>
    </source>
</evidence>
<keyword evidence="7" id="KW-0238">DNA-binding</keyword>
<dbReference type="PANTHER" id="PTHR24390">
    <property type="entry name" value="ZINC FINGER PROTEIN"/>
    <property type="match status" value="1"/>
</dbReference>
<keyword evidence="4 10" id="KW-0863">Zinc-finger</keyword>
<dbReference type="PROSITE" id="PS50157">
    <property type="entry name" value="ZINC_FINGER_C2H2_2"/>
    <property type="match status" value="5"/>
</dbReference>
<keyword evidence="9" id="KW-0539">Nucleus</keyword>
<dbReference type="GO" id="GO:0032502">
    <property type="term" value="P:developmental process"/>
    <property type="evidence" value="ECO:0007669"/>
    <property type="project" value="UniProtKB-ARBA"/>
</dbReference>
<feature type="compositionally biased region" description="Polar residues" evidence="11">
    <location>
        <begin position="481"/>
        <end position="491"/>
    </location>
</feature>
<name>A0AAN9G5B4_9CAEN</name>
<evidence type="ECO:0000256" key="5">
    <source>
        <dbReference type="ARBA" id="ARBA00022833"/>
    </source>
</evidence>
<feature type="region of interest" description="Disordered" evidence="11">
    <location>
        <begin position="479"/>
        <end position="522"/>
    </location>
</feature>
<feature type="compositionally biased region" description="Pro residues" evidence="11">
    <location>
        <begin position="499"/>
        <end position="509"/>
    </location>
</feature>
<feature type="domain" description="C2H2-type" evidence="12">
    <location>
        <begin position="401"/>
        <end position="428"/>
    </location>
</feature>
<dbReference type="Pfam" id="PF00096">
    <property type="entry name" value="zf-C2H2"/>
    <property type="match status" value="4"/>
</dbReference>
<evidence type="ECO:0000256" key="4">
    <source>
        <dbReference type="ARBA" id="ARBA00022771"/>
    </source>
</evidence>
<dbReference type="AlphaFoldDB" id="A0AAN9G5B4"/>
<dbReference type="FunFam" id="3.30.160.60:FF:000145">
    <property type="entry name" value="Zinc finger protein 574"/>
    <property type="match status" value="1"/>
</dbReference>
<evidence type="ECO:0000313" key="14">
    <source>
        <dbReference type="Proteomes" id="UP001374579"/>
    </source>
</evidence>
<keyword evidence="8" id="KW-0804">Transcription</keyword>
<dbReference type="GO" id="GO:0003700">
    <property type="term" value="F:DNA-binding transcription factor activity"/>
    <property type="evidence" value="ECO:0007669"/>
    <property type="project" value="TreeGrafter"/>
</dbReference>
<dbReference type="GO" id="GO:0008270">
    <property type="term" value="F:zinc ion binding"/>
    <property type="evidence" value="ECO:0007669"/>
    <property type="project" value="UniProtKB-KW"/>
</dbReference>
<feature type="domain" description="C2H2-type" evidence="12">
    <location>
        <begin position="458"/>
        <end position="488"/>
    </location>
</feature>
<organism evidence="13 14">
    <name type="scientific">Littorina saxatilis</name>
    <dbReference type="NCBI Taxonomy" id="31220"/>
    <lineage>
        <taxon>Eukaryota</taxon>
        <taxon>Metazoa</taxon>
        <taxon>Spiralia</taxon>
        <taxon>Lophotrochozoa</taxon>
        <taxon>Mollusca</taxon>
        <taxon>Gastropoda</taxon>
        <taxon>Caenogastropoda</taxon>
        <taxon>Littorinimorpha</taxon>
        <taxon>Littorinoidea</taxon>
        <taxon>Littorinidae</taxon>
        <taxon>Littorina</taxon>
    </lineage>
</organism>
<keyword evidence="5" id="KW-0862">Zinc</keyword>
<evidence type="ECO:0000256" key="1">
    <source>
        <dbReference type="ARBA" id="ARBA00004123"/>
    </source>
</evidence>
<keyword evidence="2" id="KW-0479">Metal-binding</keyword>
<keyword evidence="6" id="KW-0805">Transcription regulation</keyword>
<dbReference type="Gene3D" id="3.30.160.60">
    <property type="entry name" value="Classic Zinc Finger"/>
    <property type="match status" value="5"/>
</dbReference>
<proteinExistence type="predicted"/>
<comment type="caution">
    <text evidence="13">The sequence shown here is derived from an EMBL/GenBank/DDBJ whole genome shotgun (WGS) entry which is preliminary data.</text>
</comment>
<dbReference type="SUPFAM" id="SSF57667">
    <property type="entry name" value="beta-beta-alpha zinc fingers"/>
    <property type="match status" value="3"/>
</dbReference>
<evidence type="ECO:0000256" key="8">
    <source>
        <dbReference type="ARBA" id="ARBA00023163"/>
    </source>
</evidence>
<evidence type="ECO:0000256" key="11">
    <source>
        <dbReference type="SAM" id="MobiDB-lite"/>
    </source>
</evidence>
<evidence type="ECO:0000256" key="7">
    <source>
        <dbReference type="ARBA" id="ARBA00023125"/>
    </source>
</evidence>
<feature type="domain" description="C2H2-type" evidence="12">
    <location>
        <begin position="373"/>
        <end position="400"/>
    </location>
</feature>
<dbReference type="PANTHER" id="PTHR24390:SF79">
    <property type="entry name" value="ASPARAGINE-RICH ZINC FINGER PROTEIN AZF1"/>
    <property type="match status" value="1"/>
</dbReference>
<dbReference type="FunFam" id="3.30.160.60:FF:000446">
    <property type="entry name" value="Zinc finger protein"/>
    <property type="match status" value="1"/>
</dbReference>
<dbReference type="PROSITE" id="PS00028">
    <property type="entry name" value="ZINC_FINGER_C2H2_1"/>
    <property type="match status" value="5"/>
</dbReference>
<keyword evidence="3" id="KW-0677">Repeat</keyword>
<dbReference type="InterPro" id="IPR036236">
    <property type="entry name" value="Znf_C2H2_sf"/>
</dbReference>
<dbReference type="GO" id="GO:0006357">
    <property type="term" value="P:regulation of transcription by RNA polymerase II"/>
    <property type="evidence" value="ECO:0007669"/>
    <property type="project" value="TreeGrafter"/>
</dbReference>
<protein>
    <recommendedName>
        <fullName evidence="12">C2H2-type domain-containing protein</fullName>
    </recommendedName>
</protein>
<feature type="domain" description="C2H2-type" evidence="12">
    <location>
        <begin position="429"/>
        <end position="457"/>
    </location>
</feature>
<dbReference type="InterPro" id="IPR013087">
    <property type="entry name" value="Znf_C2H2_type"/>
</dbReference>
<dbReference type="FunFam" id="3.30.160.60:FF:000202">
    <property type="entry name" value="Zinc finger protein 574"/>
    <property type="match status" value="1"/>
</dbReference>
<gene>
    <name evidence="13" type="ORF">V1264_005296</name>
</gene>
<evidence type="ECO:0000256" key="10">
    <source>
        <dbReference type="PROSITE-ProRule" id="PRU00042"/>
    </source>
</evidence>
<evidence type="ECO:0000256" key="2">
    <source>
        <dbReference type="ARBA" id="ARBA00022723"/>
    </source>
</evidence>
<sequence>MDSPVTASLTPDPSGANTVDMDDKCEELMAATHRAHTFEGLLSLPVHFAAHSAVSSSPEPMGEVDLQRNSIDVHPLVLERGVFEKWRQFGSNNGLTTDSHIATYLLHHFETSHSLTRCVNCQAMLPLYCPKCMLQPALGLTLNSAPSVNPIIMATAGAASRDDSNMSLSNSLATSLTSFVMGAGHTMDLTTTSLADLQTSHLAVPQTFAAPELKHCLDNLNMSVSTTASASSPKKDKLCNNKKKKVKKGKMGKLRQEAYTCKECGTHIAPKPKPPSTAKRKRAAGVQPYRCVDCQQAFPYRRLFEDHLFSKELGGTLNCRHCHAVVLNPGDIRKHALRHTADMPYKCSQCPLAFSLACNLKTHLRTHSGEKPFPCGVCGRAFTQSIALKVHIRKHTGEKPFKCPHCPMAFAASSNLSRHVLKHTGQRPYRCAFCSAAFTQPGSLKTHTRSKHTGERPYVCEHCSAAFSDHSTLWKHRRNNSCHSNSAANTARNKKQVPTPVPPPLPTPSLLPQTSIDSPLPQGVAPQVQAVVVSQGPALQLTAPVTSVTPQQLSNMSMTVLSAAAAVVSQQQVYRQQQHLQLQQPVQTQQQLQQEQQQVQIQQQQPATLEGATFVNGVGWCFPIHQLEMPADN</sequence>
<evidence type="ECO:0000256" key="6">
    <source>
        <dbReference type="ARBA" id="ARBA00023015"/>
    </source>
</evidence>
<dbReference type="EMBL" id="JBAMIC010000014">
    <property type="protein sequence ID" value="KAK7095943.1"/>
    <property type="molecule type" value="Genomic_DNA"/>
</dbReference>
<comment type="subcellular location">
    <subcellularLocation>
        <location evidence="1">Nucleus</location>
    </subcellularLocation>
</comment>
<feature type="domain" description="C2H2-type" evidence="12">
    <location>
        <begin position="345"/>
        <end position="372"/>
    </location>
</feature>
<reference evidence="13 14" key="1">
    <citation type="submission" date="2024-02" db="EMBL/GenBank/DDBJ databases">
        <title>Chromosome-scale genome assembly of the rough periwinkle Littorina saxatilis.</title>
        <authorList>
            <person name="De Jode A."/>
            <person name="Faria R."/>
            <person name="Formenti G."/>
            <person name="Sims Y."/>
            <person name="Smith T.P."/>
            <person name="Tracey A."/>
            <person name="Wood J.M.D."/>
            <person name="Zagrodzka Z.B."/>
            <person name="Johannesson K."/>
            <person name="Butlin R.K."/>
            <person name="Leder E.H."/>
        </authorList>
    </citation>
    <scope>NUCLEOTIDE SEQUENCE [LARGE SCALE GENOMIC DNA]</scope>
    <source>
        <strain evidence="13">Snail1</strain>
        <tissue evidence="13">Muscle</tissue>
    </source>
</reference>
<evidence type="ECO:0000313" key="13">
    <source>
        <dbReference type="EMBL" id="KAK7095943.1"/>
    </source>
</evidence>
<dbReference type="SMART" id="SM00355">
    <property type="entry name" value="ZnF_C2H2"/>
    <property type="match status" value="7"/>
</dbReference>